<organism evidence="1 2">
    <name type="scientific">Ditylenchus dipsaci</name>
    <dbReference type="NCBI Taxonomy" id="166011"/>
    <lineage>
        <taxon>Eukaryota</taxon>
        <taxon>Metazoa</taxon>
        <taxon>Ecdysozoa</taxon>
        <taxon>Nematoda</taxon>
        <taxon>Chromadorea</taxon>
        <taxon>Rhabditida</taxon>
        <taxon>Tylenchina</taxon>
        <taxon>Tylenchomorpha</taxon>
        <taxon>Sphaerularioidea</taxon>
        <taxon>Anguinidae</taxon>
        <taxon>Anguininae</taxon>
        <taxon>Ditylenchus</taxon>
    </lineage>
</organism>
<protein>
    <submittedName>
        <fullName evidence="2">Uncharacterized protein</fullName>
    </submittedName>
</protein>
<sequence>MWYFVRSEQLFQQYMDSIDHVLFIGVDFNTDTGSVKSDYFLWPINDTDAYTNKRDSLPKYNMEIEARTKHPAIYVSAGPMSETNVSAKKTTADALENIKKNVRDMSQE</sequence>
<keyword evidence="1" id="KW-1185">Reference proteome</keyword>
<evidence type="ECO:0000313" key="1">
    <source>
        <dbReference type="Proteomes" id="UP000887574"/>
    </source>
</evidence>
<name>A0A915DN39_9BILA</name>
<evidence type="ECO:0000313" key="2">
    <source>
        <dbReference type="WBParaSite" id="jg21200"/>
    </source>
</evidence>
<reference evidence="2" key="1">
    <citation type="submission" date="2022-11" db="UniProtKB">
        <authorList>
            <consortium name="WormBaseParasite"/>
        </authorList>
    </citation>
    <scope>IDENTIFICATION</scope>
</reference>
<proteinExistence type="predicted"/>
<dbReference type="Proteomes" id="UP000887574">
    <property type="component" value="Unplaced"/>
</dbReference>
<dbReference type="WBParaSite" id="jg21200">
    <property type="protein sequence ID" value="jg21200"/>
    <property type="gene ID" value="jg21200"/>
</dbReference>
<accession>A0A915DN39</accession>
<dbReference type="AlphaFoldDB" id="A0A915DN39"/>